<evidence type="ECO:0000313" key="2">
    <source>
        <dbReference type="EMBL" id="MDU0341509.1"/>
    </source>
</evidence>
<feature type="region of interest" description="Disordered" evidence="1">
    <location>
        <begin position="72"/>
        <end position="143"/>
    </location>
</feature>
<feature type="compositionally biased region" description="Pro residues" evidence="1">
    <location>
        <begin position="91"/>
        <end position="109"/>
    </location>
</feature>
<evidence type="ECO:0000313" key="3">
    <source>
        <dbReference type="Proteomes" id="UP001254257"/>
    </source>
</evidence>
<feature type="compositionally biased region" description="Basic and acidic residues" evidence="1">
    <location>
        <begin position="114"/>
        <end position="126"/>
    </location>
</feature>
<gene>
    <name evidence="2" type="ORF">RKE40_16550</name>
</gene>
<evidence type="ECO:0000256" key="1">
    <source>
        <dbReference type="SAM" id="MobiDB-lite"/>
    </source>
</evidence>
<name>A0ABU3S9T3_9HYPH</name>
<keyword evidence="2" id="KW-0808">Transferase</keyword>
<dbReference type="EMBL" id="JAWDID010000025">
    <property type="protein sequence ID" value="MDU0341509.1"/>
    <property type="molecule type" value="Genomic_DNA"/>
</dbReference>
<protein>
    <submittedName>
        <fullName evidence="2">Histidine kinase</fullName>
    </submittedName>
</protein>
<feature type="region of interest" description="Disordered" evidence="1">
    <location>
        <begin position="176"/>
        <end position="225"/>
    </location>
</feature>
<keyword evidence="3" id="KW-1185">Reference proteome</keyword>
<feature type="compositionally biased region" description="Low complexity" evidence="1">
    <location>
        <begin position="176"/>
        <end position="193"/>
    </location>
</feature>
<comment type="caution">
    <text evidence="2">The sequence shown here is derived from an EMBL/GenBank/DDBJ whole genome shotgun (WGS) entry which is preliminary data.</text>
</comment>
<dbReference type="RefSeq" id="WP_316019330.1">
    <property type="nucleotide sequence ID" value="NZ_JAWDID010000025.1"/>
</dbReference>
<accession>A0ABU3S9T3</accession>
<dbReference type="Proteomes" id="UP001254257">
    <property type="component" value="Unassembled WGS sequence"/>
</dbReference>
<proteinExistence type="predicted"/>
<keyword evidence="2" id="KW-0418">Kinase</keyword>
<reference evidence="2 3" key="1">
    <citation type="submission" date="2023-09" db="EMBL/GenBank/DDBJ databases">
        <title>Whole genome shotgun sequencing (WGS) of Bosea sp. ZW T0_25, isolated from stored onions (Allium cepa).</title>
        <authorList>
            <person name="Stoll D.A."/>
            <person name="Huch M."/>
        </authorList>
    </citation>
    <scope>NUCLEOTIDE SEQUENCE [LARGE SCALE GENOMIC DNA]</scope>
    <source>
        <strain evidence="2 3">ZW T0_25</strain>
    </source>
</reference>
<sequence length="409" mass="43596">MADFHPILARAIAGLTDKSPEARRAVYDRARAALLAQLRSLDPPLSEADITRERLSLDEAVSRIEAEIALAEAIEPSFPPQPSGERRSAEPTPPARPESPAERPAPPAPAADNARFDEPPLREDTAPIRPRVAPPRGRSVNPGHVRTAVVGVGVALAVAVIAGAAYYVNKISPQPEQAARPRPEAPAQPAQPEHSGKISERAGTPETPASQPGNARSAPGTPGQTSDIAVAQRAVLYIEVPEAPQQPRTVPGRVFWRLDSDTVGQGQPVETIVRATVEVPDAGLALDFTIRRNTDQAFPASHIIGMRFTTTGEAASDAIREVGVPQFKTDESERGAPLSAIASALGENLFVAALSNVQIESDRNLDLLQSRSWIDLPVRFASGRRGIITFEKGVSGNQTIADALARWRG</sequence>
<organism evidence="2 3">
    <name type="scientific">Bosea rubneri</name>
    <dbReference type="NCBI Taxonomy" id="3075434"/>
    <lineage>
        <taxon>Bacteria</taxon>
        <taxon>Pseudomonadati</taxon>
        <taxon>Pseudomonadota</taxon>
        <taxon>Alphaproteobacteria</taxon>
        <taxon>Hyphomicrobiales</taxon>
        <taxon>Boseaceae</taxon>
        <taxon>Bosea</taxon>
    </lineage>
</organism>
<dbReference type="GO" id="GO:0016301">
    <property type="term" value="F:kinase activity"/>
    <property type="evidence" value="ECO:0007669"/>
    <property type="project" value="UniProtKB-KW"/>
</dbReference>